<dbReference type="Gene3D" id="3.20.20.70">
    <property type="entry name" value="Aldolase class I"/>
    <property type="match status" value="1"/>
</dbReference>
<dbReference type="CDD" id="cd04730">
    <property type="entry name" value="NPD_like"/>
    <property type="match status" value="1"/>
</dbReference>
<keyword evidence="4 6" id="KW-0560">Oxidoreductase</keyword>
<organism evidence="6 7">
    <name type="scientific">Tistrella arctica</name>
    <dbReference type="NCBI Taxonomy" id="3133430"/>
    <lineage>
        <taxon>Bacteria</taxon>
        <taxon>Pseudomonadati</taxon>
        <taxon>Pseudomonadota</taxon>
        <taxon>Alphaproteobacteria</taxon>
        <taxon>Geminicoccales</taxon>
        <taxon>Geminicoccaceae</taxon>
        <taxon>Tistrella</taxon>
    </lineage>
</organism>
<dbReference type="RefSeq" id="WP_345937748.1">
    <property type="nucleotide sequence ID" value="NZ_JBBKTW010000005.1"/>
</dbReference>
<evidence type="ECO:0000256" key="3">
    <source>
        <dbReference type="ARBA" id="ARBA00022643"/>
    </source>
</evidence>
<keyword evidence="3" id="KW-0288">FMN</keyword>
<evidence type="ECO:0000313" key="6">
    <source>
        <dbReference type="EMBL" id="MEN2989789.1"/>
    </source>
</evidence>
<keyword evidence="2" id="KW-0285">Flavoprotein</keyword>
<protein>
    <submittedName>
        <fullName evidence="6">Nitronate monooxygenase</fullName>
        <ecNumber evidence="6">1.13.12.-</ecNumber>
    </submittedName>
</protein>
<dbReference type="EC" id="1.13.12.-" evidence="6"/>
<dbReference type="Proteomes" id="UP001413721">
    <property type="component" value="Unassembled WGS sequence"/>
</dbReference>
<dbReference type="PANTHER" id="PTHR42747:SF4">
    <property type="entry name" value="BLR1330 PROTEIN"/>
    <property type="match status" value="1"/>
</dbReference>
<sequence length="340" mass="36300">MTHDVASQVANLKQGLRLPVIVAPMFLVSGPDLVVEACRAGLMGALPGPNGRTIEDLRAWFTDITARLDAARGAGERPAPWAFNMITHGSYGRFDAELDLVRDFRPGMVITALGGPHRVTDAVHGYGGLVFADVNSAGFARKAVDKGADGLVLVCSGAGGHTGEYAMLAFIDEVRRFFDGPIVVGGAISHGRSVRAVELLGADFAYMGTRFIATPESLVSDDYRAMVVQSRMEDLIASRAITGALGNWMRASIENAGIPIDAMQAAAKIDFSGDMHSGVKAWKYVWSAGQGVGMADRVMPVRDLAERLVAEYMAAFRAERSTHTAFARRNGWQAAAEAAE</sequence>
<accession>A0ABU9YLV8</accession>
<dbReference type="InterPro" id="IPR013785">
    <property type="entry name" value="Aldolase_TIM"/>
</dbReference>
<comment type="caution">
    <text evidence="6">The sequence shown here is derived from an EMBL/GenBank/DDBJ whole genome shotgun (WGS) entry which is preliminary data.</text>
</comment>
<name>A0ABU9YLV8_9PROT</name>
<evidence type="ECO:0000313" key="7">
    <source>
        <dbReference type="Proteomes" id="UP001413721"/>
    </source>
</evidence>
<comment type="similarity">
    <text evidence="1">Belongs to the nitronate monooxygenase family. NMO class I subfamily.</text>
</comment>
<dbReference type="SUPFAM" id="SSF51412">
    <property type="entry name" value="Inosine monophosphate dehydrogenase (IMPDH)"/>
    <property type="match status" value="1"/>
</dbReference>
<reference evidence="6 7" key="1">
    <citation type="submission" date="2024-03" db="EMBL/GenBank/DDBJ databases">
        <title>High-quality draft genome sequencing of Tistrella sp. BH-R2-4.</title>
        <authorList>
            <person name="Dong C."/>
        </authorList>
    </citation>
    <scope>NUCLEOTIDE SEQUENCE [LARGE SCALE GENOMIC DNA]</scope>
    <source>
        <strain evidence="6 7">BH-R2-4</strain>
    </source>
</reference>
<evidence type="ECO:0000256" key="4">
    <source>
        <dbReference type="ARBA" id="ARBA00023002"/>
    </source>
</evidence>
<dbReference type="EMBL" id="JBBKTW010000005">
    <property type="protein sequence ID" value="MEN2989789.1"/>
    <property type="molecule type" value="Genomic_DNA"/>
</dbReference>
<evidence type="ECO:0000256" key="2">
    <source>
        <dbReference type="ARBA" id="ARBA00022630"/>
    </source>
</evidence>
<keyword evidence="5 6" id="KW-0503">Monooxygenase</keyword>
<evidence type="ECO:0000256" key="5">
    <source>
        <dbReference type="ARBA" id="ARBA00023033"/>
    </source>
</evidence>
<dbReference type="GO" id="GO:0004497">
    <property type="term" value="F:monooxygenase activity"/>
    <property type="evidence" value="ECO:0007669"/>
    <property type="project" value="UniProtKB-KW"/>
</dbReference>
<proteinExistence type="inferred from homology"/>
<evidence type="ECO:0000256" key="1">
    <source>
        <dbReference type="ARBA" id="ARBA00009881"/>
    </source>
</evidence>
<gene>
    <name evidence="6" type="ORF">WG926_15840</name>
</gene>
<dbReference type="InterPro" id="IPR004136">
    <property type="entry name" value="NMO"/>
</dbReference>
<keyword evidence="7" id="KW-1185">Reference proteome</keyword>
<dbReference type="PANTHER" id="PTHR42747">
    <property type="entry name" value="NITRONATE MONOOXYGENASE-RELATED"/>
    <property type="match status" value="1"/>
</dbReference>
<dbReference type="Pfam" id="PF03060">
    <property type="entry name" value="NMO"/>
    <property type="match status" value="1"/>
</dbReference>